<keyword evidence="1" id="KW-1133">Transmembrane helix</keyword>
<keyword evidence="3" id="KW-1185">Reference proteome</keyword>
<proteinExistence type="predicted"/>
<accession>A0A1E4TKR8</accession>
<keyword evidence="1" id="KW-0812">Transmembrane</keyword>
<dbReference type="AlphaFoldDB" id="A0A1E4TKR8"/>
<name>A0A1E4TKR8_9ASCO</name>
<evidence type="ECO:0000256" key="1">
    <source>
        <dbReference type="SAM" id="Phobius"/>
    </source>
</evidence>
<keyword evidence="1" id="KW-0472">Membrane</keyword>
<reference evidence="3" key="1">
    <citation type="submission" date="2016-02" db="EMBL/GenBank/DDBJ databases">
        <title>Comparative genomics of biotechnologically important yeasts.</title>
        <authorList>
            <consortium name="DOE Joint Genome Institute"/>
            <person name="Riley R."/>
            <person name="Haridas S."/>
            <person name="Wolfe K.H."/>
            <person name="Lopes M.R."/>
            <person name="Hittinger C.T."/>
            <person name="Goker M."/>
            <person name="Salamov A."/>
            <person name="Wisecaver J."/>
            <person name="Long T.M."/>
            <person name="Aerts A.L."/>
            <person name="Barry K."/>
            <person name="Choi C."/>
            <person name="Clum A."/>
            <person name="Coughlan A.Y."/>
            <person name="Deshpande S."/>
            <person name="Douglass A.P."/>
            <person name="Hanson S.J."/>
            <person name="Klenk H.-P."/>
            <person name="Labutti K."/>
            <person name="Lapidus A."/>
            <person name="Lindquist E."/>
            <person name="Lipzen A."/>
            <person name="Meier-Kolthoff J.P."/>
            <person name="Ohm R.A."/>
            <person name="Otillar R.P."/>
            <person name="Pangilinan J."/>
            <person name="Peng Y."/>
            <person name="Rokas A."/>
            <person name="Rosa C.A."/>
            <person name="Scheuner C."/>
            <person name="Sibirny A.A."/>
            <person name="Slot J.C."/>
            <person name="Stielow J.B."/>
            <person name="Sun H."/>
            <person name="Kurtzman C.P."/>
            <person name="Blackwell M."/>
            <person name="Jeffries T.W."/>
            <person name="Grigoriev I.V."/>
        </authorList>
    </citation>
    <scope>NUCLEOTIDE SEQUENCE [LARGE SCALE GENOMIC DNA]</scope>
    <source>
        <strain evidence="3">NRRL Y-17796</strain>
    </source>
</reference>
<evidence type="ECO:0000313" key="2">
    <source>
        <dbReference type="EMBL" id="ODV92343.1"/>
    </source>
</evidence>
<dbReference type="EMBL" id="KV453841">
    <property type="protein sequence ID" value="ODV92343.1"/>
    <property type="molecule type" value="Genomic_DNA"/>
</dbReference>
<gene>
    <name evidence="2" type="ORF">CANCADRAFT_929</name>
</gene>
<evidence type="ECO:0000313" key="3">
    <source>
        <dbReference type="Proteomes" id="UP000095023"/>
    </source>
</evidence>
<organism evidence="2 3">
    <name type="scientific">Tortispora caseinolytica NRRL Y-17796</name>
    <dbReference type="NCBI Taxonomy" id="767744"/>
    <lineage>
        <taxon>Eukaryota</taxon>
        <taxon>Fungi</taxon>
        <taxon>Dikarya</taxon>
        <taxon>Ascomycota</taxon>
        <taxon>Saccharomycotina</taxon>
        <taxon>Trigonopsidomycetes</taxon>
        <taxon>Trigonopsidales</taxon>
        <taxon>Trigonopsidaceae</taxon>
        <taxon>Tortispora</taxon>
    </lineage>
</organism>
<dbReference type="Proteomes" id="UP000095023">
    <property type="component" value="Unassembled WGS sequence"/>
</dbReference>
<sequence length="535" mass="58069">MDQSSRNRIQLLLKDLAEGSSAPNKLLSEFAHILPTVKNAENLALLSSTLATSPMWHTSPIQSAYASLVTIAALQMSLERKRKITEPTITLNVFISSILTACLTAAPAAPSTGCIIAGLLAGSVSPSTHPYQAEVPLYLQSKLFKSYCSVASAAPLSPVLAFAHTRVCTLNPDAPGDRIPANLSHRMLTFMLNTLLFSPMGVLADKSAVPRAITDQTPSLTVATASCIVDLNAAEQTVLALTQFLNTQSNRSQSETKTLVYIILTLLEHVATQLLTSPRRPQKLPLMILDTLRNSSDLLLERGIVSVGNVPAHDFAFLTALKLLDSNSIATLLHSILTTPIKRTPQTLFDLNCAEQIVSNNVSNTILAQLFEHCMQYARDMPITDKNRYWAEASHSVILALLTQMSVLSPSGEFAAALHDYTTLLFDCFPANGLSDHQYSLACGMVMQAAGSHDVVKGGALAVELYNRMYARLDSVPETRNAFEKTLQYAPPDVVVGGMQRLYAQPAQAMPIIQGLDLERKEKALNWALSGRMNL</sequence>
<protein>
    <submittedName>
        <fullName evidence="2">Uncharacterized protein</fullName>
    </submittedName>
</protein>
<feature type="transmembrane region" description="Helical" evidence="1">
    <location>
        <begin position="89"/>
        <end position="109"/>
    </location>
</feature>